<evidence type="ECO:0000259" key="7">
    <source>
        <dbReference type="PROSITE" id="PS50950"/>
    </source>
</evidence>
<dbReference type="SMART" id="SM00692">
    <property type="entry name" value="DM3"/>
    <property type="match status" value="2"/>
</dbReference>
<evidence type="ECO:0000256" key="4">
    <source>
        <dbReference type="ARBA" id="ARBA00023125"/>
    </source>
</evidence>
<dbReference type="InterPro" id="IPR026516">
    <property type="entry name" value="THAP1/10"/>
</dbReference>
<dbReference type="PROSITE" id="PS50950">
    <property type="entry name" value="ZF_THAP"/>
    <property type="match status" value="2"/>
</dbReference>
<dbReference type="SMART" id="SM00980">
    <property type="entry name" value="THAP"/>
    <property type="match status" value="2"/>
</dbReference>
<reference evidence="8" key="1">
    <citation type="submission" date="2017-01" db="EMBL/GenBank/DDBJ databases">
        <title>A deep insight into the sialotranscriptome of adult male and female Cluex tarsalis mosquitoes.</title>
        <authorList>
            <person name="Ribeiro J.M."/>
            <person name="Moreira F."/>
            <person name="Bernard K.A."/>
            <person name="Calvo E."/>
        </authorList>
    </citation>
    <scope>NUCLEOTIDE SEQUENCE</scope>
    <source>
        <strain evidence="8">Kern County</strain>
        <tissue evidence="8">Salivary glands</tissue>
    </source>
</reference>
<dbReference type="InterPro" id="IPR006612">
    <property type="entry name" value="THAP_Znf"/>
</dbReference>
<keyword evidence="2 5" id="KW-0863">Zinc-finger</keyword>
<evidence type="ECO:0000256" key="2">
    <source>
        <dbReference type="ARBA" id="ARBA00022771"/>
    </source>
</evidence>
<feature type="domain" description="THAP-type" evidence="7">
    <location>
        <begin position="176"/>
        <end position="254"/>
    </location>
</feature>
<protein>
    <recommendedName>
        <fullName evidence="7">THAP-type domain-containing protein</fullName>
    </recommendedName>
</protein>
<dbReference type="PANTHER" id="PTHR46600:SF11">
    <property type="entry name" value="THAP DOMAIN-CONTAINING PROTEIN 10"/>
    <property type="match status" value="1"/>
</dbReference>
<evidence type="ECO:0000256" key="5">
    <source>
        <dbReference type="PROSITE-ProRule" id="PRU00309"/>
    </source>
</evidence>
<sequence length="367" mass="41090">MPIACIICNDTLEQNPTCELFPFPDKALQPVQYQRYLIVCDLSASTIPADEQLYICSTHFTPECFQESAAHQRTLLDGAVPSLNMERIEYIDDDIQMLDEYIPLYNAEQHQGPSTSGTSTTTVQPMLVPKAEPVETLEEAMEDIPFVATEVKTEAPEADESTPDPFGNIEPGPSTDPNRFCILCNAREGTTPDCRLYVFPRKIPNIYRKWIQAAQLEASQYKGRDIYSCQRHFPENGFFANGRFIQSWATPKLNLPPRKKQPAATTPARKPVILNRQIAKLSDSTRGVEVNTIATETVISSPDEAGPKIVIKHNPANRKNAETLNIDPDHYAKVFSRVVTELVPKTLNYNGEQRPVTGTIVFSSNLF</sequence>
<accession>A0A1Q3F1S6</accession>
<name>A0A1Q3F1S6_CULTA</name>
<feature type="region of interest" description="Disordered" evidence="6">
    <location>
        <begin position="155"/>
        <end position="174"/>
    </location>
</feature>
<evidence type="ECO:0000256" key="6">
    <source>
        <dbReference type="SAM" id="MobiDB-lite"/>
    </source>
</evidence>
<dbReference type="EMBL" id="GFDL01013535">
    <property type="protein sequence ID" value="JAV21510.1"/>
    <property type="molecule type" value="Transcribed_RNA"/>
</dbReference>
<dbReference type="AlphaFoldDB" id="A0A1Q3F1S6"/>
<dbReference type="PANTHER" id="PTHR46600">
    <property type="entry name" value="THAP DOMAIN-CONTAINING"/>
    <property type="match status" value="1"/>
</dbReference>
<dbReference type="Pfam" id="PF05485">
    <property type="entry name" value="THAP"/>
    <property type="match status" value="1"/>
</dbReference>
<keyword evidence="1" id="KW-0479">Metal-binding</keyword>
<organism evidence="8">
    <name type="scientific">Culex tarsalis</name>
    <name type="common">Encephalitis mosquito</name>
    <dbReference type="NCBI Taxonomy" id="7177"/>
    <lineage>
        <taxon>Eukaryota</taxon>
        <taxon>Metazoa</taxon>
        <taxon>Ecdysozoa</taxon>
        <taxon>Arthropoda</taxon>
        <taxon>Hexapoda</taxon>
        <taxon>Insecta</taxon>
        <taxon>Pterygota</taxon>
        <taxon>Neoptera</taxon>
        <taxon>Endopterygota</taxon>
        <taxon>Diptera</taxon>
        <taxon>Nematocera</taxon>
        <taxon>Culicoidea</taxon>
        <taxon>Culicidae</taxon>
        <taxon>Culicinae</taxon>
        <taxon>Culicini</taxon>
        <taxon>Culex</taxon>
        <taxon>Culex</taxon>
    </lineage>
</organism>
<evidence type="ECO:0000256" key="3">
    <source>
        <dbReference type="ARBA" id="ARBA00022833"/>
    </source>
</evidence>
<proteinExistence type="predicted"/>
<keyword evidence="3" id="KW-0862">Zinc</keyword>
<feature type="domain" description="THAP-type" evidence="7">
    <location>
        <begin position="1"/>
        <end position="84"/>
    </location>
</feature>
<dbReference type="SUPFAM" id="SSF57716">
    <property type="entry name" value="Glucocorticoid receptor-like (DNA-binding domain)"/>
    <property type="match status" value="2"/>
</dbReference>
<dbReference type="GO" id="GO:0008270">
    <property type="term" value="F:zinc ion binding"/>
    <property type="evidence" value="ECO:0007669"/>
    <property type="project" value="UniProtKB-KW"/>
</dbReference>
<evidence type="ECO:0000256" key="1">
    <source>
        <dbReference type="ARBA" id="ARBA00022723"/>
    </source>
</evidence>
<evidence type="ECO:0000313" key="8">
    <source>
        <dbReference type="EMBL" id="JAV21510.1"/>
    </source>
</evidence>
<keyword evidence="4 5" id="KW-0238">DNA-binding</keyword>
<dbReference type="GO" id="GO:0043565">
    <property type="term" value="F:sequence-specific DNA binding"/>
    <property type="evidence" value="ECO:0007669"/>
    <property type="project" value="InterPro"/>
</dbReference>